<evidence type="ECO:0000313" key="4">
    <source>
        <dbReference type="EMBL" id="RDJ10599.1"/>
    </source>
</evidence>
<organism evidence="4 5">
    <name type="scientific">Rhizobium grahamii</name>
    <dbReference type="NCBI Taxonomy" id="1120045"/>
    <lineage>
        <taxon>Bacteria</taxon>
        <taxon>Pseudomonadati</taxon>
        <taxon>Pseudomonadota</taxon>
        <taxon>Alphaproteobacteria</taxon>
        <taxon>Hyphomicrobiales</taxon>
        <taxon>Rhizobiaceae</taxon>
        <taxon>Rhizobium/Agrobacterium group</taxon>
        <taxon>Rhizobium</taxon>
    </lineage>
</organism>
<dbReference type="EMBL" id="NAAC01000016">
    <property type="protein sequence ID" value="RDJ10599.1"/>
    <property type="molecule type" value="Genomic_DNA"/>
</dbReference>
<dbReference type="OrthoDB" id="7186950at2"/>
<name>A0A370KPZ2_9HYPH</name>
<dbReference type="PROSITE" id="PS50915">
    <property type="entry name" value="CRYSTALLIN_BETA_GAMMA"/>
    <property type="match status" value="1"/>
</dbReference>
<dbReference type="InterPro" id="IPR011024">
    <property type="entry name" value="G_crystallin-like"/>
</dbReference>
<evidence type="ECO:0000256" key="1">
    <source>
        <dbReference type="ARBA" id="ARBA00009646"/>
    </source>
</evidence>
<dbReference type="AlphaFoldDB" id="A0A370KPZ2"/>
<comment type="caution">
    <text evidence="4">The sequence shown here is derived from an EMBL/GenBank/DDBJ whole genome shotgun (WGS) entry which is preliminary data.</text>
</comment>
<reference evidence="4 5" key="1">
    <citation type="submission" date="2017-03" db="EMBL/GenBank/DDBJ databases">
        <title>Genome analysis of Rhizobial strains effectives or ineffectives for nitrogen fixation isolated from bean seeds.</title>
        <authorList>
            <person name="Peralta H."/>
            <person name="Aguilar-Vera A."/>
            <person name="Mora Y."/>
            <person name="Vargas-Lagunas C."/>
            <person name="Girard L."/>
            <person name="Mora J."/>
        </authorList>
    </citation>
    <scope>NUCLEOTIDE SEQUENCE [LARGE SCALE GENOMIC DNA]</scope>
    <source>
        <strain evidence="4 5">CCGM3</strain>
    </source>
</reference>
<comment type="similarity">
    <text evidence="1">Belongs to the beta/gamma-crystallin family.</text>
</comment>
<protein>
    <recommendedName>
        <fullName evidence="3">Beta/gamma crystallin 'Greek key' domain-containing protein</fullName>
    </recommendedName>
</protein>
<proteinExistence type="inferred from homology"/>
<dbReference type="SUPFAM" id="SSF49695">
    <property type="entry name" value="gamma-Crystallin-like"/>
    <property type="match status" value="1"/>
</dbReference>
<dbReference type="RefSeq" id="WP_114713744.1">
    <property type="nucleotide sequence ID" value="NZ_KZ857259.1"/>
</dbReference>
<dbReference type="Gene3D" id="2.60.20.10">
    <property type="entry name" value="Crystallins"/>
    <property type="match status" value="1"/>
</dbReference>
<evidence type="ECO:0000256" key="2">
    <source>
        <dbReference type="ARBA" id="ARBA00022737"/>
    </source>
</evidence>
<accession>A0A370KPZ2</accession>
<dbReference type="InterPro" id="IPR001064">
    <property type="entry name" value="Beta/gamma_crystallin"/>
</dbReference>
<gene>
    <name evidence="4" type="ORF">B5K06_16370</name>
</gene>
<evidence type="ECO:0000259" key="3">
    <source>
        <dbReference type="PROSITE" id="PS50915"/>
    </source>
</evidence>
<sequence length="571" mass="63451">MTTDVVTIYEDAGFGGRSKALAPGGYRFFTPDDFNDVVSSIRIPTGLGAQLFEHADDGGGYGISIDLLEDCPDLSVYGFNDKISYVNVFSIADRPGFVWARSRMENGQFIPGHWERQRANGALPDNSTAVVSPPYAPHPSTAATVMQVDGAQTIITFLGGQNGSDAAMWDHAVADQMGIIGSDFRGPEEIGSAAFERASNNIAIPDNLNFWYPQKQPRDHRSVVYFKRTLVGKVDSVHIADINGTYEDHDVNIDVIPNEKYQYLITDGHPREYTDIMSAQWNLSLHQLGKPNCDDSESVAEAALVEAEIQPDGDVHSGTAQTLNDLILSRGPQDICIYGVWIYDKGHCCHSEIHPAEQIWWRDDVSANQRKYTLNVFCDASKRFWWRDQMDDGTKLKPWGAPPIAGTFAIAFEAELGKPAVTFEVSNINDYNVAVIPNGNQVYNLVYQNNVLVSFIPHNDAFTVTYENVGLTRDNKVRGFLVIQTTVGTVTQTTTRLVIPNSNPQLAPIVADIPPGTDVNTIDQRFEREAFKKVEGRYMFSVMQTNPLPHLVHGVWNSDFLRHRLHVTPTP</sequence>
<feature type="domain" description="Beta/gamma crystallin 'Greek key'" evidence="3">
    <location>
        <begin position="4"/>
        <end position="45"/>
    </location>
</feature>
<dbReference type="Proteomes" id="UP000254939">
    <property type="component" value="Unassembled WGS sequence"/>
</dbReference>
<evidence type="ECO:0000313" key="5">
    <source>
        <dbReference type="Proteomes" id="UP000254939"/>
    </source>
</evidence>
<keyword evidence="2" id="KW-0677">Repeat</keyword>